<evidence type="ECO:0000256" key="5">
    <source>
        <dbReference type="ARBA" id="ARBA00023136"/>
    </source>
</evidence>
<dbReference type="Pfam" id="PF02683">
    <property type="entry name" value="DsbD_TM"/>
    <property type="match status" value="1"/>
</dbReference>
<protein>
    <submittedName>
        <fullName evidence="8">Cytochrome c-type biogenesis protein CcdA (DsbD analog)</fullName>
    </submittedName>
</protein>
<feature type="transmembrane region" description="Helical" evidence="6">
    <location>
        <begin position="297"/>
        <end position="316"/>
    </location>
</feature>
<gene>
    <name evidence="8" type="ORF">MNBD_GAMMA06-43</name>
</gene>
<dbReference type="InterPro" id="IPR003834">
    <property type="entry name" value="Cyt_c_assmbl_TM_dom"/>
</dbReference>
<evidence type="ECO:0000313" key="8">
    <source>
        <dbReference type="EMBL" id="VAW53795.1"/>
    </source>
</evidence>
<feature type="transmembrane region" description="Helical" evidence="6">
    <location>
        <begin position="75"/>
        <end position="95"/>
    </location>
</feature>
<dbReference type="EMBL" id="UOFD01000066">
    <property type="protein sequence ID" value="VAW53795.1"/>
    <property type="molecule type" value="Genomic_DNA"/>
</dbReference>
<dbReference type="GO" id="GO:0016020">
    <property type="term" value="C:membrane"/>
    <property type="evidence" value="ECO:0007669"/>
    <property type="project" value="UniProtKB-SubCell"/>
</dbReference>
<feature type="transmembrane region" description="Helical" evidence="6">
    <location>
        <begin position="225"/>
        <end position="251"/>
    </location>
</feature>
<dbReference type="InterPro" id="IPR051790">
    <property type="entry name" value="Cytochrome_c-biogenesis_DsbD"/>
</dbReference>
<dbReference type="PANTHER" id="PTHR31272">
    <property type="entry name" value="CYTOCHROME C-TYPE BIOGENESIS PROTEIN HI_1454-RELATED"/>
    <property type="match status" value="1"/>
</dbReference>
<name>A0A3B0WD67_9ZZZZ</name>
<dbReference type="AlphaFoldDB" id="A0A3B0WD67"/>
<feature type="transmembrane region" description="Helical" evidence="6">
    <location>
        <begin position="6"/>
        <end position="24"/>
    </location>
</feature>
<feature type="transmembrane region" description="Helical" evidence="6">
    <location>
        <begin position="370"/>
        <end position="396"/>
    </location>
</feature>
<keyword evidence="4 6" id="KW-1133">Transmembrane helix</keyword>
<feature type="transmembrane region" description="Helical" evidence="6">
    <location>
        <begin position="337"/>
        <end position="364"/>
    </location>
</feature>
<proteinExistence type="inferred from homology"/>
<keyword evidence="5 6" id="KW-0472">Membrane</keyword>
<evidence type="ECO:0000256" key="4">
    <source>
        <dbReference type="ARBA" id="ARBA00022989"/>
    </source>
</evidence>
<feature type="domain" description="Cytochrome C biogenesis protein transmembrane" evidence="7">
    <location>
        <begin position="224"/>
        <end position="425"/>
    </location>
</feature>
<dbReference type="PANTHER" id="PTHR31272:SF9">
    <property type="entry name" value="BLL1027 PROTEIN"/>
    <property type="match status" value="1"/>
</dbReference>
<feature type="transmembrane region" description="Helical" evidence="6">
    <location>
        <begin position="187"/>
        <end position="205"/>
    </location>
</feature>
<evidence type="ECO:0000256" key="3">
    <source>
        <dbReference type="ARBA" id="ARBA00022692"/>
    </source>
</evidence>
<comment type="subcellular location">
    <subcellularLocation>
        <location evidence="1">Membrane</location>
        <topology evidence="1">Multi-pass membrane protein</topology>
    </subcellularLocation>
</comment>
<feature type="transmembrane region" description="Helical" evidence="6">
    <location>
        <begin position="116"/>
        <end position="138"/>
    </location>
</feature>
<comment type="similarity">
    <text evidence="2">Belongs to the DsbD family.</text>
</comment>
<feature type="transmembrane region" description="Helical" evidence="6">
    <location>
        <begin position="408"/>
        <end position="425"/>
    </location>
</feature>
<keyword evidence="3 6" id="KW-0812">Transmembrane</keyword>
<feature type="transmembrane region" description="Helical" evidence="6">
    <location>
        <begin position="144"/>
        <end position="166"/>
    </location>
</feature>
<evidence type="ECO:0000259" key="7">
    <source>
        <dbReference type="Pfam" id="PF02683"/>
    </source>
</evidence>
<feature type="transmembrane region" description="Helical" evidence="6">
    <location>
        <begin position="45"/>
        <end position="63"/>
    </location>
</feature>
<evidence type="ECO:0000256" key="1">
    <source>
        <dbReference type="ARBA" id="ARBA00004141"/>
    </source>
</evidence>
<evidence type="ECO:0000256" key="2">
    <source>
        <dbReference type="ARBA" id="ARBA00006143"/>
    </source>
</evidence>
<reference evidence="8" key="1">
    <citation type="submission" date="2018-06" db="EMBL/GenBank/DDBJ databases">
        <authorList>
            <person name="Zhirakovskaya E."/>
        </authorList>
    </citation>
    <scope>NUCLEOTIDE SEQUENCE</scope>
</reference>
<organism evidence="8">
    <name type="scientific">hydrothermal vent metagenome</name>
    <dbReference type="NCBI Taxonomy" id="652676"/>
    <lineage>
        <taxon>unclassified sequences</taxon>
        <taxon>metagenomes</taxon>
        <taxon>ecological metagenomes</taxon>
    </lineage>
</organism>
<feature type="transmembrane region" description="Helical" evidence="6">
    <location>
        <begin position="263"/>
        <end position="285"/>
    </location>
</feature>
<evidence type="ECO:0000256" key="6">
    <source>
        <dbReference type="SAM" id="Phobius"/>
    </source>
</evidence>
<sequence length="432" mass="46698">MNELLILVAATLGALAFFEPCTIATHTLFSVRAHNKKPMARLQDVFIIWSVRSLLLISLFVLATQLSGASEINTTTASIVLMVMGSVYLISRKIYLPVPHLEFFRLLPFSSKLPDAVRLGLTAPACTLPLLVILIVLVVSVNSLSLAIISALLFATLFSLPIFVAATTGINESGKDFLSKAANGTPYLTAVLLFSAAAYLMFPEIDLSRQTLQETFQQASLTGLGLAFLAGFVFSFNPVSFTSIPVVLAYVTRAHEKRQALSLGAAFVFGLIFTHVMLGIVAASGGEWVQNIMGREWGLFLGPLLIVTGLMWTGWLKIKLPWFSMRGKKVTGHSGAFLLAIPFSVAICPFCAPALLVALTVSAAVGSVTFGALLLLAFALGRSIPILLGAWSMGWLESLQVVSRHHHVFEIIGGITLVFMGLYMLNEYLFII</sequence>
<dbReference type="GO" id="GO:0017004">
    <property type="term" value="P:cytochrome complex assembly"/>
    <property type="evidence" value="ECO:0007669"/>
    <property type="project" value="InterPro"/>
</dbReference>
<accession>A0A3B0WD67</accession>